<comment type="caution">
    <text evidence="2">The sequence shown here is derived from an EMBL/GenBank/DDBJ whole genome shotgun (WGS) entry which is preliminary data.</text>
</comment>
<evidence type="ECO:0000313" key="3">
    <source>
        <dbReference type="Proteomes" id="UP000216840"/>
    </source>
</evidence>
<gene>
    <name evidence="2" type="ORF">CA834_02380</name>
</gene>
<sequence length="120" mass="13769">MLDAFYIAIYSYYNKTLGKKSLNIAALYINLLSGSILLVLAAFLMGFARQMNLPMMSDTKFWVLFSLVTLMVTFRNWLYYNGKKRHILKAKTKGKPTSIYLLWLLPFGCMLVGISLLQIP</sequence>
<dbReference type="RefSeq" id="WP_094967056.1">
    <property type="nucleotide sequence ID" value="NZ_NGJN01000001.1"/>
</dbReference>
<dbReference type="OrthoDB" id="1445921at2"/>
<keyword evidence="1" id="KW-1133">Transmembrane helix</keyword>
<protein>
    <submittedName>
        <fullName evidence="2">Uncharacterized protein</fullName>
    </submittedName>
</protein>
<organism evidence="2 3">
    <name type="scientific">Winogradskyella aurantia</name>
    <dbReference type="NCBI Taxonomy" id="1915063"/>
    <lineage>
        <taxon>Bacteria</taxon>
        <taxon>Pseudomonadati</taxon>
        <taxon>Bacteroidota</taxon>
        <taxon>Flavobacteriia</taxon>
        <taxon>Flavobacteriales</taxon>
        <taxon>Flavobacteriaceae</taxon>
        <taxon>Winogradskyella</taxon>
    </lineage>
</organism>
<evidence type="ECO:0000256" key="1">
    <source>
        <dbReference type="SAM" id="Phobius"/>
    </source>
</evidence>
<keyword evidence="1" id="KW-0812">Transmembrane</keyword>
<proteinExistence type="predicted"/>
<reference evidence="2 3" key="1">
    <citation type="submission" date="2017-05" db="EMBL/GenBank/DDBJ databases">
        <title>The draft genome sequence of Idiomarina salinarum WNB302.</title>
        <authorList>
            <person name="Sun Y."/>
            <person name="Chen B."/>
            <person name="Du Z."/>
        </authorList>
    </citation>
    <scope>NUCLEOTIDE SEQUENCE [LARGE SCALE GENOMIC DNA]</scope>
    <source>
        <strain evidence="2 3">WNB302</strain>
    </source>
</reference>
<feature type="transmembrane region" description="Helical" evidence="1">
    <location>
        <begin position="99"/>
        <end position="119"/>
    </location>
</feature>
<accession>A0A265V0H2</accession>
<feature type="transmembrane region" description="Helical" evidence="1">
    <location>
        <begin position="60"/>
        <end position="78"/>
    </location>
</feature>
<feature type="transmembrane region" description="Helical" evidence="1">
    <location>
        <begin position="25"/>
        <end position="48"/>
    </location>
</feature>
<name>A0A265V0H2_9FLAO</name>
<keyword evidence="1" id="KW-0472">Membrane</keyword>
<dbReference type="Proteomes" id="UP000216840">
    <property type="component" value="Unassembled WGS sequence"/>
</dbReference>
<dbReference type="AlphaFoldDB" id="A0A265V0H2"/>
<evidence type="ECO:0000313" key="2">
    <source>
        <dbReference type="EMBL" id="OZV70982.1"/>
    </source>
</evidence>
<keyword evidence="3" id="KW-1185">Reference proteome</keyword>
<dbReference type="EMBL" id="NGJN01000001">
    <property type="protein sequence ID" value="OZV70982.1"/>
    <property type="molecule type" value="Genomic_DNA"/>
</dbReference>